<dbReference type="EMBL" id="QGKY02001015">
    <property type="protein sequence ID" value="KAF2575635.1"/>
    <property type="molecule type" value="Genomic_DNA"/>
</dbReference>
<keyword evidence="1" id="KW-0812">Transmembrane</keyword>
<proteinExistence type="predicted"/>
<name>A0A8S9J0M4_BRACR</name>
<dbReference type="AlphaFoldDB" id="A0A8S9J0M4"/>
<sequence>MLGPERVRYLAARGRYGTERVSYLAPVGRSTLQSSRVGASVLINLGVENLHFISNALCSVILRLQDLLQHSIGATFLRGRSGRPSLALCRLVTTLLVVVEGLLLVVVVVLKVRLLLVPSPISIHKAQLFLTF</sequence>
<gene>
    <name evidence="2" type="ORF">F2Q70_00006765</name>
</gene>
<reference evidence="2" key="1">
    <citation type="submission" date="2019-12" db="EMBL/GenBank/DDBJ databases">
        <title>Genome sequencing and annotation of Brassica cretica.</title>
        <authorList>
            <person name="Studholme D.J."/>
            <person name="Sarris P.F."/>
        </authorList>
    </citation>
    <scope>NUCLEOTIDE SEQUENCE</scope>
    <source>
        <strain evidence="2">PFS-102/07</strain>
        <tissue evidence="2">Leaf</tissue>
    </source>
</reference>
<accession>A0A8S9J0M4</accession>
<comment type="caution">
    <text evidence="2">The sequence shown here is derived from an EMBL/GenBank/DDBJ whole genome shotgun (WGS) entry which is preliminary data.</text>
</comment>
<evidence type="ECO:0000256" key="1">
    <source>
        <dbReference type="SAM" id="Phobius"/>
    </source>
</evidence>
<protein>
    <submittedName>
        <fullName evidence="2">Uncharacterized protein</fullName>
    </submittedName>
</protein>
<feature type="transmembrane region" description="Helical" evidence="1">
    <location>
        <begin position="87"/>
        <end position="110"/>
    </location>
</feature>
<evidence type="ECO:0000313" key="2">
    <source>
        <dbReference type="EMBL" id="KAF2575635.1"/>
    </source>
</evidence>
<keyword evidence="1" id="KW-1133">Transmembrane helix</keyword>
<organism evidence="2">
    <name type="scientific">Brassica cretica</name>
    <name type="common">Mustard</name>
    <dbReference type="NCBI Taxonomy" id="69181"/>
    <lineage>
        <taxon>Eukaryota</taxon>
        <taxon>Viridiplantae</taxon>
        <taxon>Streptophyta</taxon>
        <taxon>Embryophyta</taxon>
        <taxon>Tracheophyta</taxon>
        <taxon>Spermatophyta</taxon>
        <taxon>Magnoliopsida</taxon>
        <taxon>eudicotyledons</taxon>
        <taxon>Gunneridae</taxon>
        <taxon>Pentapetalae</taxon>
        <taxon>rosids</taxon>
        <taxon>malvids</taxon>
        <taxon>Brassicales</taxon>
        <taxon>Brassicaceae</taxon>
        <taxon>Brassiceae</taxon>
        <taxon>Brassica</taxon>
    </lineage>
</organism>
<keyword evidence="1" id="KW-0472">Membrane</keyword>